<evidence type="ECO:0000259" key="2">
    <source>
        <dbReference type="SMART" id="SM00530"/>
    </source>
</evidence>
<comment type="caution">
    <text evidence="3">The sequence shown here is derived from an EMBL/GenBank/DDBJ whole genome shotgun (WGS) entry which is preliminary data.</text>
</comment>
<dbReference type="Gene3D" id="1.10.260.40">
    <property type="entry name" value="lambda repressor-like DNA-binding domains"/>
    <property type="match status" value="1"/>
</dbReference>
<feature type="region of interest" description="Disordered" evidence="1">
    <location>
        <begin position="219"/>
        <end position="248"/>
    </location>
</feature>
<evidence type="ECO:0000313" key="4">
    <source>
        <dbReference type="Proteomes" id="UP000603904"/>
    </source>
</evidence>
<dbReference type="InterPro" id="IPR017853">
    <property type="entry name" value="GH"/>
</dbReference>
<dbReference type="PANTHER" id="PTHR12631">
    <property type="entry name" value="ALPHA-L-IDURONIDASE"/>
    <property type="match status" value="1"/>
</dbReference>
<sequence length="630" mass="66381">MAGSGADKEFARRLRGLKERSGRSYEELARSAFVSSSTLHRYCSGRSVPPDIGVVVRVAKECGAGSQELQELLRAWAAAEAERRPADGRAATPASGAAATAGDSGAAGTATAGDSGTANAAAVAATGSAGAEEMRTVAPPAAGAPSPPGSATPGETGPLAAEPGARPAKGADPPTAGAAVHGTRGGPSWAALRGRRGVRRLALLAALLAVLVWATAGATTSRSPAADRGRRAPQWISGPSWERDPAPVDPRMFGVTINSNTGDMPAFQVGAVRFWDSGTQWAEVEPRRGEYSWTTLDRLVAGAGRAGLPAMYVFGAPPSWAAPTAPLGPYDDMARAAAPDDLDDWDDFVRAVVTRYRGRIEAYELWVLANDPRFYNGRVETLVEMARRASGVIRATDPRALVVCPGMGRLWNPSAVEVMRRFAAAGGYRYCDAAGVKLYQRRASDPPETMLDVLRVADRTLHEAGVHPPLWNTGTTYDIPLQGSLDDQAAVEHAVRFYLVGLYGTDDNLRRMYFYNWGGTKIPVVLQAVGGAPTRAALAVERLQRWLSHARLRACGRGLAIGLPDNVWQCAFLLDGPGGTRPAVVRWTHAGTADTVAPSGASGVERLDGTRTPVRPGDTVRVTGEPVLIG</sequence>
<proteinExistence type="predicted"/>
<dbReference type="InterPro" id="IPR001387">
    <property type="entry name" value="Cro/C1-type_HTH"/>
</dbReference>
<dbReference type="RefSeq" id="WP_204056155.1">
    <property type="nucleotide sequence ID" value="NZ_BOOC01000004.1"/>
</dbReference>
<accession>A0ABQ4FUM3</accession>
<feature type="compositionally biased region" description="Low complexity" evidence="1">
    <location>
        <begin position="88"/>
        <end position="115"/>
    </location>
</feature>
<dbReference type="SUPFAM" id="SSF51445">
    <property type="entry name" value="(Trans)glycosidases"/>
    <property type="match status" value="1"/>
</dbReference>
<reference evidence="3 4" key="1">
    <citation type="submission" date="2021-01" db="EMBL/GenBank/DDBJ databases">
        <title>Whole genome shotgun sequence of Microbispora corallina NBRC 16416.</title>
        <authorList>
            <person name="Komaki H."/>
            <person name="Tamura T."/>
        </authorList>
    </citation>
    <scope>NUCLEOTIDE SEQUENCE [LARGE SCALE GENOMIC DNA]</scope>
    <source>
        <strain evidence="3 4">NBRC 16416</strain>
    </source>
</reference>
<evidence type="ECO:0000256" key="1">
    <source>
        <dbReference type="SAM" id="MobiDB-lite"/>
    </source>
</evidence>
<keyword evidence="4" id="KW-1185">Reference proteome</keyword>
<dbReference type="InterPro" id="IPR010982">
    <property type="entry name" value="Lambda_DNA-bd_dom_sf"/>
</dbReference>
<dbReference type="EMBL" id="BOOC01000004">
    <property type="protein sequence ID" value="GIH38513.1"/>
    <property type="molecule type" value="Genomic_DNA"/>
</dbReference>
<dbReference type="Gene3D" id="3.20.20.80">
    <property type="entry name" value="Glycosidases"/>
    <property type="match status" value="1"/>
</dbReference>
<organism evidence="3 4">
    <name type="scientific">Microbispora corallina</name>
    <dbReference type="NCBI Taxonomy" id="83302"/>
    <lineage>
        <taxon>Bacteria</taxon>
        <taxon>Bacillati</taxon>
        <taxon>Actinomycetota</taxon>
        <taxon>Actinomycetes</taxon>
        <taxon>Streptosporangiales</taxon>
        <taxon>Streptosporangiaceae</taxon>
        <taxon>Microbispora</taxon>
    </lineage>
</organism>
<feature type="region of interest" description="Disordered" evidence="1">
    <location>
        <begin position="131"/>
        <end position="189"/>
    </location>
</feature>
<dbReference type="SMART" id="SM00530">
    <property type="entry name" value="HTH_XRE"/>
    <property type="match status" value="1"/>
</dbReference>
<evidence type="ECO:0000313" key="3">
    <source>
        <dbReference type="EMBL" id="GIH38513.1"/>
    </source>
</evidence>
<feature type="region of interest" description="Disordered" evidence="1">
    <location>
        <begin position="84"/>
        <end position="115"/>
    </location>
</feature>
<dbReference type="Pfam" id="PF13560">
    <property type="entry name" value="HTH_31"/>
    <property type="match status" value="1"/>
</dbReference>
<dbReference type="InterPro" id="IPR051923">
    <property type="entry name" value="Glycosyl_Hydrolase_39"/>
</dbReference>
<dbReference type="PANTHER" id="PTHR12631:SF10">
    <property type="entry name" value="BETA-XYLOSIDASE-LIKE PROTEIN-RELATED"/>
    <property type="match status" value="1"/>
</dbReference>
<feature type="domain" description="HTH cro/C1-type" evidence="2">
    <location>
        <begin position="13"/>
        <end position="69"/>
    </location>
</feature>
<gene>
    <name evidence="3" type="ORF">Mco01_15130</name>
</gene>
<protein>
    <recommendedName>
        <fullName evidence="2">HTH cro/C1-type domain-containing protein</fullName>
    </recommendedName>
</protein>
<dbReference type="CDD" id="cd00093">
    <property type="entry name" value="HTH_XRE"/>
    <property type="match status" value="1"/>
</dbReference>
<dbReference type="Proteomes" id="UP000603904">
    <property type="component" value="Unassembled WGS sequence"/>
</dbReference>
<name>A0ABQ4FUM3_9ACTN</name>
<dbReference type="SUPFAM" id="SSF47413">
    <property type="entry name" value="lambda repressor-like DNA-binding domains"/>
    <property type="match status" value="1"/>
</dbReference>